<gene>
    <name evidence="3" type="ORF">QE152_g13998</name>
</gene>
<sequence length="238" mass="27670">MSTNPKDWLRWFEELEEEEEDDGCIEDSSEVSDEDKAVEYCSDTEENDGNSSDYYLEKDKLTKWRKTSTRNVRTKSLNIVLGTPGPIGDAKSCKDPVECLKLFTDDKIITAIVTYTNIYIESRKHKYARERDAKLTSEEEIMALLELLFIIGSCKSGRQNILDLWDQKGFGMEVVYLTMSYAILLTCLRFDNYNDRNHRLKMDNLGKIREVLDCFISNFQKSYTSSEYLTLDEQLIAF</sequence>
<name>A0AAW1L8G1_POPJA</name>
<comment type="caution">
    <text evidence="3">The sequence shown here is derived from an EMBL/GenBank/DDBJ whole genome shotgun (WGS) entry which is preliminary data.</text>
</comment>
<evidence type="ECO:0000313" key="4">
    <source>
        <dbReference type="Proteomes" id="UP001458880"/>
    </source>
</evidence>
<dbReference type="PANTHER" id="PTHR46599:SF3">
    <property type="entry name" value="PIGGYBAC TRANSPOSABLE ELEMENT-DERIVED PROTEIN 4"/>
    <property type="match status" value="1"/>
</dbReference>
<evidence type="ECO:0000256" key="1">
    <source>
        <dbReference type="SAM" id="MobiDB-lite"/>
    </source>
</evidence>
<organism evidence="3 4">
    <name type="scientific">Popillia japonica</name>
    <name type="common">Japanese beetle</name>
    <dbReference type="NCBI Taxonomy" id="7064"/>
    <lineage>
        <taxon>Eukaryota</taxon>
        <taxon>Metazoa</taxon>
        <taxon>Ecdysozoa</taxon>
        <taxon>Arthropoda</taxon>
        <taxon>Hexapoda</taxon>
        <taxon>Insecta</taxon>
        <taxon>Pterygota</taxon>
        <taxon>Neoptera</taxon>
        <taxon>Endopterygota</taxon>
        <taxon>Coleoptera</taxon>
        <taxon>Polyphaga</taxon>
        <taxon>Scarabaeiformia</taxon>
        <taxon>Scarabaeidae</taxon>
        <taxon>Rutelinae</taxon>
        <taxon>Popillia</taxon>
    </lineage>
</organism>
<keyword evidence="4" id="KW-1185">Reference proteome</keyword>
<dbReference type="InterPro" id="IPR029526">
    <property type="entry name" value="PGBD"/>
</dbReference>
<accession>A0AAW1L8G1</accession>
<dbReference type="EMBL" id="JASPKY010000138">
    <property type="protein sequence ID" value="KAK9731094.1"/>
    <property type="molecule type" value="Genomic_DNA"/>
</dbReference>
<feature type="domain" description="PiggyBac transposable element-derived protein" evidence="2">
    <location>
        <begin position="95"/>
        <end position="238"/>
    </location>
</feature>
<dbReference type="AlphaFoldDB" id="A0AAW1L8G1"/>
<proteinExistence type="predicted"/>
<protein>
    <submittedName>
        <fullName evidence="3">Transposase IS4</fullName>
    </submittedName>
</protein>
<dbReference type="Proteomes" id="UP001458880">
    <property type="component" value="Unassembled WGS sequence"/>
</dbReference>
<dbReference type="Pfam" id="PF13843">
    <property type="entry name" value="DDE_Tnp_1_7"/>
    <property type="match status" value="1"/>
</dbReference>
<evidence type="ECO:0000259" key="2">
    <source>
        <dbReference type="Pfam" id="PF13843"/>
    </source>
</evidence>
<dbReference type="PANTHER" id="PTHR46599">
    <property type="entry name" value="PIGGYBAC TRANSPOSABLE ELEMENT-DERIVED PROTEIN 4"/>
    <property type="match status" value="1"/>
</dbReference>
<reference evidence="3 4" key="1">
    <citation type="journal article" date="2024" name="BMC Genomics">
        <title>De novo assembly and annotation of Popillia japonica's genome with initial clues to its potential as an invasive pest.</title>
        <authorList>
            <person name="Cucini C."/>
            <person name="Boschi S."/>
            <person name="Funari R."/>
            <person name="Cardaioli E."/>
            <person name="Iannotti N."/>
            <person name="Marturano G."/>
            <person name="Paoli F."/>
            <person name="Bruttini M."/>
            <person name="Carapelli A."/>
            <person name="Frati F."/>
            <person name="Nardi F."/>
        </authorList>
    </citation>
    <scope>NUCLEOTIDE SEQUENCE [LARGE SCALE GENOMIC DNA]</scope>
    <source>
        <strain evidence="3">DMR45628</strain>
    </source>
</reference>
<feature type="compositionally biased region" description="Acidic residues" evidence="1">
    <location>
        <begin position="16"/>
        <end position="33"/>
    </location>
</feature>
<evidence type="ECO:0000313" key="3">
    <source>
        <dbReference type="EMBL" id="KAK9731094.1"/>
    </source>
</evidence>
<feature type="region of interest" description="Disordered" evidence="1">
    <location>
        <begin position="16"/>
        <end position="52"/>
    </location>
</feature>